<dbReference type="Gene3D" id="2.130.10.130">
    <property type="entry name" value="Integrin alpha, N-terminal"/>
    <property type="match status" value="1"/>
</dbReference>
<dbReference type="InterPro" id="IPR013519">
    <property type="entry name" value="Int_alpha_beta-p"/>
</dbReference>
<dbReference type="RefSeq" id="WP_123522014.1">
    <property type="nucleotide sequence ID" value="NZ_JBHLWF010000031.1"/>
</dbReference>
<dbReference type="InterPro" id="IPR028994">
    <property type="entry name" value="Integrin_alpha_N"/>
</dbReference>
<name>A0A4S3KXD1_9GAMM</name>
<evidence type="ECO:0000313" key="2">
    <source>
        <dbReference type="EMBL" id="TCS99217.1"/>
    </source>
</evidence>
<dbReference type="PANTHER" id="PTHR36220:SF1">
    <property type="entry name" value="GAMMA TUBULIN COMPLEX COMPONENT C-TERMINAL DOMAIN-CONTAINING PROTEIN"/>
    <property type="match status" value="1"/>
</dbReference>
<dbReference type="AlphaFoldDB" id="A0A4S3KXD1"/>
<gene>
    <name evidence="2" type="ORF">EDC25_10655</name>
</gene>
<organism evidence="2 3">
    <name type="scientific">Pseudofulvimonas gallinarii</name>
    <dbReference type="NCBI Taxonomy" id="634155"/>
    <lineage>
        <taxon>Bacteria</taxon>
        <taxon>Pseudomonadati</taxon>
        <taxon>Pseudomonadota</taxon>
        <taxon>Gammaproteobacteria</taxon>
        <taxon>Lysobacterales</taxon>
        <taxon>Rhodanobacteraceae</taxon>
        <taxon>Pseudofulvimonas</taxon>
    </lineage>
</organism>
<comment type="caution">
    <text evidence="2">The sequence shown here is derived from an EMBL/GenBank/DDBJ whole genome shotgun (WGS) entry which is preliminary data.</text>
</comment>
<evidence type="ECO:0008006" key="4">
    <source>
        <dbReference type="Google" id="ProtNLM"/>
    </source>
</evidence>
<evidence type="ECO:0000313" key="3">
    <source>
        <dbReference type="Proteomes" id="UP000294599"/>
    </source>
</evidence>
<feature type="chain" id="PRO_5030100315" description="FG-GAP repeat protein" evidence="1">
    <location>
        <begin position="29"/>
        <end position="503"/>
    </location>
</feature>
<dbReference type="EMBL" id="SMAF01000006">
    <property type="protein sequence ID" value="TCS99217.1"/>
    <property type="molecule type" value="Genomic_DNA"/>
</dbReference>
<protein>
    <recommendedName>
        <fullName evidence="4">FG-GAP repeat protein</fullName>
    </recommendedName>
</protein>
<keyword evidence="3" id="KW-1185">Reference proteome</keyword>
<dbReference type="PROSITE" id="PS51257">
    <property type="entry name" value="PROKAR_LIPOPROTEIN"/>
    <property type="match status" value="1"/>
</dbReference>
<dbReference type="Proteomes" id="UP000294599">
    <property type="component" value="Unassembled WGS sequence"/>
</dbReference>
<reference evidence="2 3" key="1">
    <citation type="submission" date="2019-03" db="EMBL/GenBank/DDBJ databases">
        <title>Genomic Encyclopedia of Type Strains, Phase IV (KMG-IV): sequencing the most valuable type-strain genomes for metagenomic binning, comparative biology and taxonomic classification.</title>
        <authorList>
            <person name="Goeker M."/>
        </authorList>
    </citation>
    <scope>NUCLEOTIDE SEQUENCE [LARGE SCALE GENOMIC DNA]</scope>
    <source>
        <strain evidence="2 3">DSM 21944</strain>
    </source>
</reference>
<sequence>MPLSLRSILVAGALIGTACLAAPAVASAAGPGSTDDRDHADTLLRDTLTGSSVGHGLVRTALLSGDYTDFPPQPAGEGPEFGFSVAMDGDWLAVGTPSARTRTDEPERVMGVVFVFRHQADGWQLVQRLTTTSNGASPRCGHSVAMRLPNLVVGCPGSDWPDSGESGHGRVIFYRLNANDTWSSAGTAYFPGAGSACGTQVDVSATGPSGTAVAAIGCPGWNSETGRVWTRRFEGSTGSWSEDWLTVTASDGASGDRFGSNLAIYRGEVLGVATQRLAVAAPAKPIWPAILAGKVYAFGGANWTESQTITHPAADSFGLVLYGTGLAMNNNQLIIGSPGGMTFECPNAPRCGLVQRYERQGGNWQLADGGGAINLGGNPAGEQVGMGFGSTVALGFDNLVAIAAPRTDGWRQPNGLAEEVGMVELRRGESGTWGVSWTDHLGEIGPATIGALAFDQGHFGTSLSFGGRRLAVGYPHTGGLVTGRRGQVWIYSEDRIFADDFEQ</sequence>
<dbReference type="OrthoDB" id="5956752at2"/>
<dbReference type="SMART" id="SM00191">
    <property type="entry name" value="Int_alpha"/>
    <property type="match status" value="5"/>
</dbReference>
<accession>A0A4S3KXD1</accession>
<feature type="signal peptide" evidence="1">
    <location>
        <begin position="1"/>
        <end position="28"/>
    </location>
</feature>
<dbReference type="PANTHER" id="PTHR36220">
    <property type="entry name" value="UNNAMED PRODUCT"/>
    <property type="match status" value="1"/>
</dbReference>
<keyword evidence="1" id="KW-0732">Signal</keyword>
<evidence type="ECO:0000256" key="1">
    <source>
        <dbReference type="SAM" id="SignalP"/>
    </source>
</evidence>
<proteinExistence type="predicted"/>